<evidence type="ECO:0000313" key="10">
    <source>
        <dbReference type="EMBL" id="SDT24455.1"/>
    </source>
</evidence>
<keyword evidence="5 7" id="KW-0964">Secreted</keyword>
<dbReference type="PANTHER" id="PTHR30033:SF1">
    <property type="entry name" value="FLAGELLAR HOOK-ASSOCIATED PROTEIN 1"/>
    <property type="match status" value="1"/>
</dbReference>
<dbReference type="InterPro" id="IPR002371">
    <property type="entry name" value="FlgK"/>
</dbReference>
<evidence type="ECO:0000256" key="6">
    <source>
        <dbReference type="ARBA" id="ARBA00023143"/>
    </source>
</evidence>
<sequence>MSMLSQIGYTGLQSSQMAMTSTGQNIANVNTPGFSRIAPTMVSLAGQSGLSAGGGVQINSIRRLSSDFQNQQLWRSNTEMNMHSSAQQYLGALESLMSGDGSSISIGLDQFYASLSELTVSPESIALRQQVISEAGNLSHRFNGLSGSIDAQVRAVQEQREAMVTEMNGLVGNIAQINRRIVEAQGVGDDTNALRDHRETLVGELSQFASVRVHEVPDGSLTVSLSNGQPLVAGSTASTVQVERLATGEQQLVLTFGKSTFPIAQDRLGGGLGGLSKVEYESLRPALASLHSIASELAGATNAALATGFDLNGNPGQPLFAYDAASITGLLKTTGIGAAELGLSAVDNEVGNNEVLLDLLALRSRTVTIGGNQMTLNDAYAGMLGQVASDSRQNQADLRSATTVREQAQAQRDSISAVNLDEEAVNLMTYQQAYQANMKVITTANQLFNDLMAAF</sequence>
<dbReference type="InterPro" id="IPR053927">
    <property type="entry name" value="FlgK_helical"/>
</dbReference>
<evidence type="ECO:0000256" key="4">
    <source>
        <dbReference type="ARBA" id="ARBA00016244"/>
    </source>
</evidence>
<dbReference type="GO" id="GO:0005198">
    <property type="term" value="F:structural molecule activity"/>
    <property type="evidence" value="ECO:0007669"/>
    <property type="project" value="UniProtKB-UniRule"/>
</dbReference>
<evidence type="ECO:0000256" key="5">
    <source>
        <dbReference type="ARBA" id="ARBA00022525"/>
    </source>
</evidence>
<keyword evidence="10" id="KW-0966">Cell projection</keyword>
<dbReference type="RefSeq" id="WP_093396950.1">
    <property type="nucleotide sequence ID" value="NZ_LT629736.1"/>
</dbReference>
<dbReference type="GO" id="GO:0005576">
    <property type="term" value="C:extracellular region"/>
    <property type="evidence" value="ECO:0007669"/>
    <property type="project" value="UniProtKB-SubCell"/>
</dbReference>
<keyword evidence="6 7" id="KW-0975">Bacterial flagellum</keyword>
<dbReference type="OrthoDB" id="9802553at2"/>
<keyword evidence="10" id="KW-0282">Flagellum</keyword>
<dbReference type="AlphaFoldDB" id="A0A1H1YSG0"/>
<dbReference type="GO" id="GO:0009424">
    <property type="term" value="C:bacterial-type flagellum hook"/>
    <property type="evidence" value="ECO:0007669"/>
    <property type="project" value="UniProtKB-UniRule"/>
</dbReference>
<feature type="domain" description="Flagellar hook-associated protein FlgK helical" evidence="9">
    <location>
        <begin position="91"/>
        <end position="320"/>
    </location>
</feature>
<gene>
    <name evidence="7" type="primary">flgK</name>
    <name evidence="10" type="ORF">SAMN05216421_3258</name>
</gene>
<comment type="similarity">
    <text evidence="3 7">Belongs to the flagella basal body rod proteins family.</text>
</comment>
<dbReference type="PRINTS" id="PR01005">
    <property type="entry name" value="FLGHOOKAP1"/>
</dbReference>
<evidence type="ECO:0000256" key="3">
    <source>
        <dbReference type="ARBA" id="ARBA00009677"/>
    </source>
</evidence>
<keyword evidence="10" id="KW-0969">Cilium</keyword>
<comment type="subcellular location">
    <subcellularLocation>
        <location evidence="1 7">Bacterial flagellum</location>
    </subcellularLocation>
    <subcellularLocation>
        <location evidence="2 7">Secreted</location>
    </subcellularLocation>
</comment>
<proteinExistence type="inferred from homology"/>
<evidence type="ECO:0000256" key="2">
    <source>
        <dbReference type="ARBA" id="ARBA00004613"/>
    </source>
</evidence>
<protein>
    <recommendedName>
        <fullName evidence="4 7">Flagellar hook-associated protein 1</fullName>
        <shortName evidence="7">HAP1</shortName>
    </recommendedName>
</protein>
<dbReference type="PANTHER" id="PTHR30033">
    <property type="entry name" value="FLAGELLAR HOOK-ASSOCIATED PROTEIN 1"/>
    <property type="match status" value="1"/>
</dbReference>
<evidence type="ECO:0000256" key="7">
    <source>
        <dbReference type="RuleBase" id="RU362065"/>
    </source>
</evidence>
<dbReference type="GO" id="GO:0044780">
    <property type="term" value="P:bacterial-type flagellum assembly"/>
    <property type="evidence" value="ECO:0007669"/>
    <property type="project" value="InterPro"/>
</dbReference>
<dbReference type="Proteomes" id="UP000243207">
    <property type="component" value="Chromosome I"/>
</dbReference>
<organism evidence="10 11">
    <name type="scientific">Halopseudomonas xinjiangensis</name>
    <dbReference type="NCBI Taxonomy" id="487184"/>
    <lineage>
        <taxon>Bacteria</taxon>
        <taxon>Pseudomonadati</taxon>
        <taxon>Pseudomonadota</taxon>
        <taxon>Gammaproteobacteria</taxon>
        <taxon>Pseudomonadales</taxon>
        <taxon>Pseudomonadaceae</taxon>
        <taxon>Halopseudomonas</taxon>
    </lineage>
</organism>
<accession>A0A1H1YSG0</accession>
<dbReference type="SUPFAM" id="SSF64518">
    <property type="entry name" value="Phase 1 flagellin"/>
    <property type="match status" value="1"/>
</dbReference>
<dbReference type="Pfam" id="PF22638">
    <property type="entry name" value="FlgK_D1"/>
    <property type="match status" value="1"/>
</dbReference>
<dbReference type="EMBL" id="LT629736">
    <property type="protein sequence ID" value="SDT24455.1"/>
    <property type="molecule type" value="Genomic_DNA"/>
</dbReference>
<keyword evidence="11" id="KW-1185">Reference proteome</keyword>
<reference evidence="11" key="1">
    <citation type="submission" date="2016-10" db="EMBL/GenBank/DDBJ databases">
        <authorList>
            <person name="Varghese N."/>
            <person name="Submissions S."/>
        </authorList>
    </citation>
    <scope>NUCLEOTIDE SEQUENCE [LARGE SCALE GENOMIC DNA]</scope>
    <source>
        <strain evidence="11">NRRL B-51270</strain>
    </source>
</reference>
<evidence type="ECO:0000256" key="1">
    <source>
        <dbReference type="ARBA" id="ARBA00004365"/>
    </source>
</evidence>
<dbReference type="InterPro" id="IPR010930">
    <property type="entry name" value="Flg_bb/hook_C_dom"/>
</dbReference>
<dbReference type="STRING" id="487184.SAMN05216421_3258"/>
<dbReference type="NCBIfam" id="TIGR02492">
    <property type="entry name" value="flgK_ends"/>
    <property type="match status" value="1"/>
</dbReference>
<name>A0A1H1YSG0_9GAMM</name>
<evidence type="ECO:0000259" key="8">
    <source>
        <dbReference type="Pfam" id="PF06429"/>
    </source>
</evidence>
<evidence type="ECO:0000313" key="11">
    <source>
        <dbReference type="Proteomes" id="UP000243207"/>
    </source>
</evidence>
<evidence type="ECO:0000259" key="9">
    <source>
        <dbReference type="Pfam" id="PF22638"/>
    </source>
</evidence>
<dbReference type="Pfam" id="PF06429">
    <property type="entry name" value="Flg_bbr_C"/>
    <property type="match status" value="1"/>
</dbReference>
<feature type="domain" description="Flagellar basal-body/hook protein C-terminal" evidence="8">
    <location>
        <begin position="414"/>
        <end position="451"/>
    </location>
</feature>